<accession>X1UIU2</accession>
<evidence type="ECO:0000313" key="1">
    <source>
        <dbReference type="EMBL" id="GAI92294.1"/>
    </source>
</evidence>
<name>X1UIU2_9ZZZZ</name>
<organism evidence="1">
    <name type="scientific">marine sediment metagenome</name>
    <dbReference type="NCBI Taxonomy" id="412755"/>
    <lineage>
        <taxon>unclassified sequences</taxon>
        <taxon>metagenomes</taxon>
        <taxon>ecological metagenomes</taxon>
    </lineage>
</organism>
<sequence>EQQPVVLTAESKLVQCTRCGTTFDIDLAEARSQAGAGKKLFIHCANPKCGFMLDLKELIPEEKSVPGPEPVVDRSQKPSCYAPGMYGACVSDLRSQDRQCDDCAWSG</sequence>
<dbReference type="EMBL" id="BARW01023143">
    <property type="protein sequence ID" value="GAI92294.1"/>
    <property type="molecule type" value="Genomic_DNA"/>
</dbReference>
<protein>
    <submittedName>
        <fullName evidence="1">Uncharacterized protein</fullName>
    </submittedName>
</protein>
<comment type="caution">
    <text evidence="1">The sequence shown here is derived from an EMBL/GenBank/DDBJ whole genome shotgun (WGS) entry which is preliminary data.</text>
</comment>
<dbReference type="AlphaFoldDB" id="X1UIU2"/>
<reference evidence="1" key="1">
    <citation type="journal article" date="2014" name="Front. Microbiol.">
        <title>High frequency of phylogenetically diverse reductive dehalogenase-homologous genes in deep subseafloor sedimentary metagenomes.</title>
        <authorList>
            <person name="Kawai M."/>
            <person name="Futagami T."/>
            <person name="Toyoda A."/>
            <person name="Takaki Y."/>
            <person name="Nishi S."/>
            <person name="Hori S."/>
            <person name="Arai W."/>
            <person name="Tsubouchi T."/>
            <person name="Morono Y."/>
            <person name="Uchiyama I."/>
            <person name="Ito T."/>
            <person name="Fujiyama A."/>
            <person name="Inagaki F."/>
            <person name="Takami H."/>
        </authorList>
    </citation>
    <scope>NUCLEOTIDE SEQUENCE</scope>
    <source>
        <strain evidence="1">Expedition CK06-06</strain>
    </source>
</reference>
<gene>
    <name evidence="1" type="ORF">S12H4_38451</name>
</gene>
<proteinExistence type="predicted"/>
<feature type="non-terminal residue" evidence="1">
    <location>
        <position position="1"/>
    </location>
</feature>